<comment type="caution">
    <text evidence="1">The sequence shown here is derived from an EMBL/GenBank/DDBJ whole genome shotgun (WGS) entry which is preliminary data.</text>
</comment>
<organism evidence="1">
    <name type="scientific">marine sediment metagenome</name>
    <dbReference type="NCBI Taxonomy" id="412755"/>
    <lineage>
        <taxon>unclassified sequences</taxon>
        <taxon>metagenomes</taxon>
        <taxon>ecological metagenomes</taxon>
    </lineage>
</organism>
<protein>
    <submittedName>
        <fullName evidence="1">Uncharacterized protein</fullName>
    </submittedName>
</protein>
<sequence length="213" mass="24846">MKTNILVCYEGGGYDGCYWEWNYFYIDKQGTFHDIQSSGRAGIDNRQDAEQLIERDETHTYIYNLSNKQDIETFSKETHPVHVSGVLQWFNDYNAHKAESFIDFFVVCSVCDGQISDHDDMTIEDKDLLCYDCYMAGECPCCESYIGQESIIRVNPDEHYDHIWICTDCKEYHDDEREAHNIEDIRWQAFCTGTPDMFSGELREQRLQTSGGL</sequence>
<accession>A0A0F9V8F4</accession>
<reference evidence="1" key="1">
    <citation type="journal article" date="2015" name="Nature">
        <title>Complex archaea that bridge the gap between prokaryotes and eukaryotes.</title>
        <authorList>
            <person name="Spang A."/>
            <person name="Saw J.H."/>
            <person name="Jorgensen S.L."/>
            <person name="Zaremba-Niedzwiedzka K."/>
            <person name="Martijn J."/>
            <person name="Lind A.E."/>
            <person name="van Eijk R."/>
            <person name="Schleper C."/>
            <person name="Guy L."/>
            <person name="Ettema T.J."/>
        </authorList>
    </citation>
    <scope>NUCLEOTIDE SEQUENCE</scope>
</reference>
<dbReference type="EMBL" id="LAZR01000418">
    <property type="protein sequence ID" value="KKN69806.1"/>
    <property type="molecule type" value="Genomic_DNA"/>
</dbReference>
<proteinExistence type="predicted"/>
<evidence type="ECO:0000313" key="1">
    <source>
        <dbReference type="EMBL" id="KKN69806.1"/>
    </source>
</evidence>
<name>A0A0F9V8F4_9ZZZZ</name>
<gene>
    <name evidence="1" type="ORF">LCGC14_0437520</name>
</gene>
<dbReference type="AlphaFoldDB" id="A0A0F9V8F4"/>